<name>A0A1V3G8B3_9BACL</name>
<accession>A0A1V3G8B3</accession>
<protein>
    <submittedName>
        <fullName evidence="1">Uncharacterized protein</fullName>
    </submittedName>
</protein>
<dbReference type="Proteomes" id="UP000188597">
    <property type="component" value="Unassembled WGS sequence"/>
</dbReference>
<gene>
    <name evidence="1" type="ORF">UN64_11265</name>
</gene>
<proteinExistence type="predicted"/>
<evidence type="ECO:0000313" key="1">
    <source>
        <dbReference type="EMBL" id="OOE12640.1"/>
    </source>
</evidence>
<organism evidence="1 2">
    <name type="scientific">Fictibacillus arsenicus</name>
    <dbReference type="NCBI Taxonomy" id="255247"/>
    <lineage>
        <taxon>Bacteria</taxon>
        <taxon>Bacillati</taxon>
        <taxon>Bacillota</taxon>
        <taxon>Bacilli</taxon>
        <taxon>Bacillales</taxon>
        <taxon>Fictibacillaceae</taxon>
        <taxon>Fictibacillus</taxon>
    </lineage>
</organism>
<comment type="caution">
    <text evidence="1">The sequence shown here is derived from an EMBL/GenBank/DDBJ whole genome shotgun (WGS) entry which is preliminary data.</text>
</comment>
<reference evidence="1 2" key="1">
    <citation type="submission" date="2016-11" db="EMBL/GenBank/DDBJ databases">
        <authorList>
            <person name="Jaros S."/>
            <person name="Januszkiewicz K."/>
            <person name="Wedrychowicz H."/>
        </authorList>
    </citation>
    <scope>NUCLEOTIDE SEQUENCE [LARGE SCALE GENOMIC DNA]</scope>
    <source>
        <strain evidence="1 2">Con a/3</strain>
    </source>
</reference>
<evidence type="ECO:0000313" key="2">
    <source>
        <dbReference type="Proteomes" id="UP000188597"/>
    </source>
</evidence>
<dbReference type="AlphaFoldDB" id="A0A1V3G8B3"/>
<sequence>MEATAFLREFFLILLLYRYRSMLYESLSFVQSILWHKWGLWDYLNERGINPVFPGIPSDFRGIISNNRGILK</sequence>
<dbReference type="EMBL" id="MQMF01000002">
    <property type="protein sequence ID" value="OOE12640.1"/>
    <property type="molecule type" value="Genomic_DNA"/>
</dbReference>